<evidence type="ECO:0000313" key="3">
    <source>
        <dbReference type="Proteomes" id="UP000013201"/>
    </source>
</evidence>
<gene>
    <name evidence="2" type="ORF">EBBID32_25140</name>
</gene>
<reference evidence="2 3" key="1">
    <citation type="submission" date="2013-03" db="EMBL/GenBank/DDBJ databases">
        <authorList>
            <person name="Le V."/>
        </authorList>
    </citation>
    <scope>NUCLEOTIDE SEQUENCE [LARGE SCALE GENOMIC DNA]</scope>
    <source>
        <strain evidence="2 3">BiD32</strain>
    </source>
</reference>
<protein>
    <submittedName>
        <fullName evidence="2">Uncharacterized protein</fullName>
    </submittedName>
</protein>
<comment type="caution">
    <text evidence="2">The sequence shown here is derived from an EMBL/GenBank/DDBJ whole genome shotgun (WGS) entry which is preliminary data.</text>
</comment>
<dbReference type="AlphaFoldDB" id="N1MRY4"/>
<evidence type="ECO:0000256" key="1">
    <source>
        <dbReference type="SAM" id="MobiDB-lite"/>
    </source>
</evidence>
<dbReference type="EMBL" id="CAVK010000123">
    <property type="protein sequence ID" value="CCW18163.1"/>
    <property type="molecule type" value="Genomic_DNA"/>
</dbReference>
<reference evidence="3" key="2">
    <citation type="submission" date="2013-04" db="EMBL/GenBank/DDBJ databases">
        <title>Bisphenol A degrading Sphingobium sp. strain BiD32.</title>
        <authorList>
            <person name="Nielsen J.L."/>
            <person name="Zhou N.A."/>
            <person name="Kjeldal H."/>
        </authorList>
    </citation>
    <scope>NUCLEOTIDE SEQUENCE [LARGE SCALE GENOMIC DNA]</scope>
    <source>
        <strain evidence="3">BiD32</strain>
    </source>
</reference>
<sequence>MHLIPLFRGKPARFTCFRHSKVKDAALADNPTTKRQGLHANRRPVRQKGGCPTRERRAGHR</sequence>
<keyword evidence="3" id="KW-1185">Reference proteome</keyword>
<accession>N1MRY4</accession>
<proteinExistence type="predicted"/>
<name>N1MRY4_9SPHN</name>
<organism evidence="2 3">
    <name type="scientific">Sphingobium indicum BiD32</name>
    <dbReference type="NCBI Taxonomy" id="1301087"/>
    <lineage>
        <taxon>Bacteria</taxon>
        <taxon>Pseudomonadati</taxon>
        <taxon>Pseudomonadota</taxon>
        <taxon>Alphaproteobacteria</taxon>
        <taxon>Sphingomonadales</taxon>
        <taxon>Sphingomonadaceae</taxon>
        <taxon>Sphingobium</taxon>
    </lineage>
</organism>
<dbReference type="Proteomes" id="UP000013201">
    <property type="component" value="Unassembled WGS sequence"/>
</dbReference>
<evidence type="ECO:0000313" key="2">
    <source>
        <dbReference type="EMBL" id="CCW18163.1"/>
    </source>
</evidence>
<feature type="compositionally biased region" description="Basic residues" evidence="1">
    <location>
        <begin position="36"/>
        <end position="46"/>
    </location>
</feature>
<feature type="region of interest" description="Disordered" evidence="1">
    <location>
        <begin position="24"/>
        <end position="61"/>
    </location>
</feature>